<evidence type="ECO:0000256" key="3">
    <source>
        <dbReference type="ARBA" id="ARBA00011589"/>
    </source>
</evidence>
<keyword evidence="6" id="KW-0496">Mitochondrion</keyword>
<dbReference type="Proteomes" id="UP001648503">
    <property type="component" value="Unassembled WGS sequence"/>
</dbReference>
<dbReference type="InterPro" id="IPR045298">
    <property type="entry name" value="Complex1_LYR_LYRM7"/>
</dbReference>
<dbReference type="PANTHER" id="PTHR46749:SF1">
    <property type="entry name" value="COMPLEX III ASSEMBLY FACTOR LYRM7"/>
    <property type="match status" value="1"/>
</dbReference>
<organism evidence="10 11">
    <name type="scientific">Batrachochytrium salamandrivorans</name>
    <dbReference type="NCBI Taxonomy" id="1357716"/>
    <lineage>
        <taxon>Eukaryota</taxon>
        <taxon>Fungi</taxon>
        <taxon>Fungi incertae sedis</taxon>
        <taxon>Chytridiomycota</taxon>
        <taxon>Chytridiomycota incertae sedis</taxon>
        <taxon>Chytridiomycetes</taxon>
        <taxon>Rhizophydiales</taxon>
        <taxon>Rhizophydiales incertae sedis</taxon>
        <taxon>Batrachochytrium</taxon>
    </lineage>
</organism>
<evidence type="ECO:0000313" key="11">
    <source>
        <dbReference type="Proteomes" id="UP001648503"/>
    </source>
</evidence>
<comment type="caution">
    <text evidence="10">The sequence shown here is derived from an EMBL/GenBank/DDBJ whole genome shotgun (WGS) entry which is preliminary data.</text>
</comment>
<dbReference type="PANTHER" id="PTHR46749">
    <property type="entry name" value="COMPLEX III ASSEMBLY FACTOR LYRM7"/>
    <property type="match status" value="1"/>
</dbReference>
<evidence type="ECO:0000256" key="2">
    <source>
        <dbReference type="ARBA" id="ARBA00009949"/>
    </source>
</evidence>
<comment type="subcellular location">
    <subcellularLocation>
        <location evidence="1">Mitochondrion matrix</location>
    </subcellularLocation>
</comment>
<sequence length="116" mass="12892">MSMQRLGVAESYRALLRAQRITFSGDSKRLVDGAYVTRLEYLKHKDERDPLKIAQLVQIAHQARNIIAKNLVQGVRTAENADTYALRITSETEINSNDSIKKAPKGKIGSGCCQST</sequence>
<feature type="region of interest" description="Disordered" evidence="9">
    <location>
        <begin position="96"/>
        <end position="116"/>
    </location>
</feature>
<evidence type="ECO:0000256" key="5">
    <source>
        <dbReference type="ARBA" id="ARBA00022946"/>
    </source>
</evidence>
<evidence type="ECO:0000256" key="7">
    <source>
        <dbReference type="ARBA" id="ARBA00023186"/>
    </source>
</evidence>
<evidence type="ECO:0000256" key="8">
    <source>
        <dbReference type="ARBA" id="ARBA00025268"/>
    </source>
</evidence>
<comment type="subunit">
    <text evidence="3">Interacts with RIP1.</text>
</comment>
<evidence type="ECO:0000256" key="4">
    <source>
        <dbReference type="ARBA" id="ARBA00015108"/>
    </source>
</evidence>
<dbReference type="EMBL" id="JAFCIX010000371">
    <property type="protein sequence ID" value="KAH6592830.1"/>
    <property type="molecule type" value="Genomic_DNA"/>
</dbReference>
<accession>A0ABQ8F5Z3</accession>
<dbReference type="CDD" id="cd20267">
    <property type="entry name" value="Complex1_LYR_LYRM7"/>
    <property type="match status" value="1"/>
</dbReference>
<dbReference type="InterPro" id="IPR050435">
    <property type="entry name" value="MZM1/LYRM7"/>
</dbReference>
<keyword evidence="7" id="KW-0143">Chaperone</keyword>
<evidence type="ECO:0000313" key="10">
    <source>
        <dbReference type="EMBL" id="KAH6592830.1"/>
    </source>
</evidence>
<evidence type="ECO:0000256" key="6">
    <source>
        <dbReference type="ARBA" id="ARBA00023128"/>
    </source>
</evidence>
<evidence type="ECO:0000256" key="1">
    <source>
        <dbReference type="ARBA" id="ARBA00004305"/>
    </source>
</evidence>
<reference evidence="10 11" key="1">
    <citation type="submission" date="2021-02" db="EMBL/GenBank/DDBJ databases">
        <title>Variation within the Batrachochytrium salamandrivorans European outbreak.</title>
        <authorList>
            <person name="Kelly M."/>
            <person name="Pasmans F."/>
            <person name="Shea T.P."/>
            <person name="Munoz J.F."/>
            <person name="Carranza S."/>
            <person name="Cuomo C.A."/>
            <person name="Martel A."/>
        </authorList>
    </citation>
    <scope>NUCLEOTIDE SEQUENCE [LARGE SCALE GENOMIC DNA]</scope>
    <source>
        <strain evidence="10 11">AMFP18/2</strain>
    </source>
</reference>
<evidence type="ECO:0000256" key="9">
    <source>
        <dbReference type="SAM" id="MobiDB-lite"/>
    </source>
</evidence>
<comment type="similarity">
    <text evidence="2">Belongs to the complex I LYR family. MZM1 subfamily.</text>
</comment>
<keyword evidence="11" id="KW-1185">Reference proteome</keyword>
<keyword evidence="5" id="KW-0809">Transit peptide</keyword>
<name>A0ABQ8F5Z3_9FUNG</name>
<gene>
    <name evidence="10" type="ORF">BASA50_007881</name>
</gene>
<comment type="function">
    <text evidence="8">Assembly factor required for Rieske Fe-S protein RIP1 incorporation into the cytochrome b-c1 (CIII) complex. Functions as a chaperone, binding to this subunit within the mitochondrial matrix and stabilizing it prior to its translocation and insertion into the late CIII dimeric intermediate within the mitochondrial inner membrane. Modulates the mitochondrial matrix zinc pool.</text>
</comment>
<proteinExistence type="inferred from homology"/>
<protein>
    <recommendedName>
        <fullName evidence="4">Mitochondrial zinc maintenance protein 1, mitochondrial</fullName>
    </recommendedName>
</protein>